<sequence>MCESRSQRCYIAVIIKQTMMKCAIVLALAITTTLAAPSDVKNPLEQLAIGNKQLTSNLYKEILKTKNGSIIFSPFSAETVLALTSEGAKGETRSELVSALHLPESQETIQQGFKELLPQLKINNKDAVLASANKIYVANGIKLEDDFKKTAESIYASGIEQVDFSNSAKAANIINQWVESQTNNKIKDLLKPEYINSDTVMALINALYLSAKWSTAFKNFNTVTDKFYRTASEQIDQATMTMTEVFKHYKNEELDTQFLEIPFKTNGLVFSVALPNKKDGIAALENNIEKVFEPQPYTDVPVELKLPKFTVETDLNLKNILQSLGVQKIFNFDADLSGLAKDVKELRVSEVIQKAFIKVAESGVEAAASTAVFVATKSARFFIEDPIEFFADHPFVYFIKYNNVILFAGKYSP</sequence>
<dbReference type="PANTHER" id="PTHR11461">
    <property type="entry name" value="SERINE PROTEASE INHIBITOR, SERPIN"/>
    <property type="match status" value="1"/>
</dbReference>
<name>A0A6P7FJN9_DIAVI</name>
<evidence type="ECO:0000259" key="5">
    <source>
        <dbReference type="SMART" id="SM00093"/>
    </source>
</evidence>
<evidence type="ECO:0000256" key="1">
    <source>
        <dbReference type="ARBA" id="ARBA00009500"/>
    </source>
</evidence>
<dbReference type="PANTHER" id="PTHR11461:SF211">
    <property type="entry name" value="GH10112P-RELATED"/>
    <property type="match status" value="1"/>
</dbReference>
<evidence type="ECO:0000256" key="4">
    <source>
        <dbReference type="RuleBase" id="RU000411"/>
    </source>
</evidence>
<feature type="domain" description="Serpin" evidence="5">
    <location>
        <begin position="56"/>
        <end position="413"/>
    </location>
</feature>
<comment type="similarity">
    <text evidence="1 4">Belongs to the serpin family.</text>
</comment>
<dbReference type="InterPro" id="IPR000215">
    <property type="entry name" value="Serpin_fam"/>
</dbReference>
<dbReference type="GO" id="GO:0005615">
    <property type="term" value="C:extracellular space"/>
    <property type="evidence" value="ECO:0007669"/>
    <property type="project" value="InterPro"/>
</dbReference>
<dbReference type="InterPro" id="IPR023795">
    <property type="entry name" value="Serpin_CS"/>
</dbReference>
<gene>
    <name evidence="6" type="primary">LOC114328540</name>
</gene>
<dbReference type="InterPro" id="IPR036186">
    <property type="entry name" value="Serpin_sf"/>
</dbReference>
<dbReference type="RefSeq" id="XP_028133213.1">
    <property type="nucleotide sequence ID" value="XM_028277412.1"/>
</dbReference>
<evidence type="ECO:0000256" key="2">
    <source>
        <dbReference type="ARBA" id="ARBA00022690"/>
    </source>
</evidence>
<dbReference type="AlphaFoldDB" id="A0A6P7FJN9"/>
<keyword evidence="3" id="KW-0722">Serine protease inhibitor</keyword>
<dbReference type="SUPFAM" id="SSF56574">
    <property type="entry name" value="Serpins"/>
    <property type="match status" value="1"/>
</dbReference>
<dbReference type="InterPro" id="IPR023796">
    <property type="entry name" value="Serpin_dom"/>
</dbReference>
<dbReference type="Gene3D" id="3.30.497.10">
    <property type="entry name" value="Antithrombin, subunit I, domain 2"/>
    <property type="match status" value="1"/>
</dbReference>
<keyword evidence="2" id="KW-0646">Protease inhibitor</keyword>
<dbReference type="SMART" id="SM00093">
    <property type="entry name" value="SERPIN"/>
    <property type="match status" value="1"/>
</dbReference>
<dbReference type="GO" id="GO:0004867">
    <property type="term" value="F:serine-type endopeptidase inhibitor activity"/>
    <property type="evidence" value="ECO:0007669"/>
    <property type="project" value="UniProtKB-KW"/>
</dbReference>
<dbReference type="InterPro" id="IPR042185">
    <property type="entry name" value="Serpin_sf_2"/>
</dbReference>
<dbReference type="InterPro" id="IPR042178">
    <property type="entry name" value="Serpin_sf_1"/>
</dbReference>
<dbReference type="PROSITE" id="PS00284">
    <property type="entry name" value="SERPIN"/>
    <property type="match status" value="1"/>
</dbReference>
<accession>A0A6P7FJN9</accession>
<proteinExistence type="inferred from homology"/>
<dbReference type="Pfam" id="PF00079">
    <property type="entry name" value="Serpin"/>
    <property type="match status" value="1"/>
</dbReference>
<evidence type="ECO:0000313" key="6">
    <source>
        <dbReference type="RefSeq" id="XP_028133213.1"/>
    </source>
</evidence>
<dbReference type="InParanoid" id="A0A6P7FJN9"/>
<dbReference type="Gene3D" id="2.30.39.10">
    <property type="entry name" value="Alpha-1-antitrypsin, domain 1"/>
    <property type="match status" value="1"/>
</dbReference>
<evidence type="ECO:0000256" key="3">
    <source>
        <dbReference type="ARBA" id="ARBA00022900"/>
    </source>
</evidence>
<protein>
    <submittedName>
        <fullName evidence="6">Antichymotrypsin-2-like isoform X1</fullName>
    </submittedName>
</protein>
<dbReference type="OrthoDB" id="9518664at2759"/>
<reference evidence="6" key="1">
    <citation type="submission" date="2025-08" db="UniProtKB">
        <authorList>
            <consortium name="RefSeq"/>
        </authorList>
    </citation>
    <scope>IDENTIFICATION</scope>
    <source>
        <tissue evidence="6">Whole insect</tissue>
    </source>
</reference>
<organism evidence="6">
    <name type="scientific">Diabrotica virgifera virgifera</name>
    <name type="common">western corn rootworm</name>
    <dbReference type="NCBI Taxonomy" id="50390"/>
    <lineage>
        <taxon>Eukaryota</taxon>
        <taxon>Metazoa</taxon>
        <taxon>Ecdysozoa</taxon>
        <taxon>Arthropoda</taxon>
        <taxon>Hexapoda</taxon>
        <taxon>Insecta</taxon>
        <taxon>Pterygota</taxon>
        <taxon>Neoptera</taxon>
        <taxon>Endopterygota</taxon>
        <taxon>Coleoptera</taxon>
        <taxon>Polyphaga</taxon>
        <taxon>Cucujiformia</taxon>
        <taxon>Chrysomeloidea</taxon>
        <taxon>Chrysomelidae</taxon>
        <taxon>Galerucinae</taxon>
        <taxon>Diabroticina</taxon>
        <taxon>Diabroticites</taxon>
        <taxon>Diabrotica</taxon>
    </lineage>
</organism>